<evidence type="ECO:0000313" key="13">
    <source>
        <dbReference type="EMBL" id="RMD76949.1"/>
    </source>
</evidence>
<comment type="subunit">
    <text evidence="9">Homodimer, may be a subunit of the RNA degradosome.</text>
</comment>
<evidence type="ECO:0000256" key="6">
    <source>
        <dbReference type="ARBA" id="ARBA00022833"/>
    </source>
</evidence>
<reference evidence="13 14" key="1">
    <citation type="submission" date="2018-10" db="EMBL/GenBank/DDBJ databases">
        <title>Thermophilic Lithotrophy and Phototrophy in an Intertidal, Iron-rich, Geothermal Spring.</title>
        <authorList>
            <person name="Ward L.M."/>
            <person name="Idei A."/>
            <person name="Nakagawa M."/>
            <person name="Ueno Y."/>
            <person name="Fischer W."/>
            <person name="Mcglynn S.E."/>
        </authorList>
    </citation>
    <scope>NUCLEOTIDE SEQUENCE [LARGE SCALE GENOMIC DNA]</scope>
    <source>
        <strain evidence="13">J137</strain>
    </source>
</reference>
<dbReference type="InterPro" id="IPR030854">
    <property type="entry name" value="RNase_J_bac"/>
</dbReference>
<evidence type="ECO:0000259" key="12">
    <source>
        <dbReference type="SMART" id="SM00849"/>
    </source>
</evidence>
<keyword evidence="6 11" id="KW-0862">Zinc</keyword>
<keyword evidence="11" id="KW-0106">Calcium</keyword>
<dbReference type="SUPFAM" id="SSF56281">
    <property type="entry name" value="Metallo-hydrolase/oxidoreductase"/>
    <property type="match status" value="1"/>
</dbReference>
<dbReference type="Pfam" id="PF00753">
    <property type="entry name" value="Lactamase_B"/>
    <property type="match status" value="1"/>
</dbReference>
<feature type="binding site" evidence="11">
    <location>
        <position position="170"/>
    </location>
    <ligand>
        <name>Zn(2+)</name>
        <dbReference type="ChEBI" id="CHEBI:29105"/>
        <label>1</label>
        <note>catalytic</note>
    </ligand>
</feature>
<dbReference type="GO" id="GO:0006364">
    <property type="term" value="P:rRNA processing"/>
    <property type="evidence" value="ECO:0007669"/>
    <property type="project" value="UniProtKB-UniRule"/>
</dbReference>
<keyword evidence="5 9" id="KW-0378">Hydrolase</keyword>
<feature type="binding site" evidence="11">
    <location>
        <position position="148"/>
    </location>
    <ligand>
        <name>Zn(2+)</name>
        <dbReference type="ChEBI" id="CHEBI:29105"/>
        <label>1</label>
        <note>catalytic</note>
    </ligand>
</feature>
<sequence length="561" mass="62703">MGRTLSKNKELVRIVPLGGVEEIGINCTVYETKDDLILVDLGLGFSEFDYYGIDYVVPDLSYVIRKVDKLRGIIFTHGHLDHIGGLQYFLEKLNFPKVYGSEFTLELIKVKLEDEHLLGPMLEKFTVVDENSSLVLGDFKVEFFRVNHSIPQSLGLYIRTDSTSIVHTGDFKFDNSPVNEPVGDYAKLAKIGEEGVDILLSDSTNSLKKGHPISESDVARGIEDVVERARGRVIIATFAGLVGRLYQIFETARKYHRKVAVAGYSMYQTLGIAQKIGYIKIQSDMIISIQDVKKYSPSKILVLTTGAQGEPEAGLSKMAFSDYKGFSISKNDTVIISAKTIAGNDRSVQLMIDKLMSLGAIVKQSEDLDLYTSGHGYQEDQKIMINLVKPKYFMPIHGYQYFLRAHGETAKSVGIPEGKIIIAKKGSVVEGNRYKGFRISKVFNCEPLMVSGSGVGDVLAPVLKEREQLASYGVVVVDLVINKERELLKDPFVFSKGFVFVKNNTSIIDTAQQIVQKTFIEKAKTIKDINELREVISQELAKYLYQETEREPVIITIINFI</sequence>
<keyword evidence="3 11" id="KW-0479">Metal-binding</keyword>
<evidence type="ECO:0000256" key="10">
    <source>
        <dbReference type="PIRSR" id="PIRSR004803-1"/>
    </source>
</evidence>
<feature type="binding site" evidence="11">
    <location>
        <position position="397"/>
    </location>
    <ligand>
        <name>Zn(2+)</name>
        <dbReference type="ChEBI" id="CHEBI:29105"/>
        <label>1</label>
        <note>catalytic</note>
    </ligand>
</feature>
<keyword evidence="9" id="KW-0698">rRNA processing</keyword>
<feature type="active site" description="Proton acceptor" evidence="10">
    <location>
        <position position="375"/>
    </location>
</feature>
<comment type="cofactor">
    <cofactor evidence="11">
        <name>Zn(2+)</name>
        <dbReference type="ChEBI" id="CHEBI:29105"/>
    </cofactor>
    <text evidence="11">Binds 2 Zn(2+) ions per subunit. It is not clear if Zn(2+) or Mg(2+) is physiologically important.</text>
</comment>
<dbReference type="Gene3D" id="3.10.20.580">
    <property type="match status" value="1"/>
</dbReference>
<proteinExistence type="inferred from homology"/>
<dbReference type="InterPro" id="IPR004613">
    <property type="entry name" value="RNase_J"/>
</dbReference>
<dbReference type="GO" id="GO:0008270">
    <property type="term" value="F:zinc ion binding"/>
    <property type="evidence" value="ECO:0007669"/>
    <property type="project" value="InterPro"/>
</dbReference>
<dbReference type="InterPro" id="IPR001279">
    <property type="entry name" value="Metallo-B-lactamas"/>
</dbReference>
<dbReference type="HAMAP" id="MF_01491">
    <property type="entry name" value="RNase_J_bact"/>
    <property type="match status" value="1"/>
</dbReference>
<dbReference type="Pfam" id="PF22505">
    <property type="entry name" value="RNase_J_b_CASP"/>
    <property type="match status" value="1"/>
</dbReference>
<feature type="binding site" evidence="11">
    <location>
        <position position="54"/>
    </location>
    <ligand>
        <name>Ca(2+)</name>
        <dbReference type="ChEBI" id="CHEBI:29108"/>
    </ligand>
</feature>
<evidence type="ECO:0000256" key="4">
    <source>
        <dbReference type="ARBA" id="ARBA00022759"/>
    </source>
</evidence>
<dbReference type="InterPro" id="IPR011108">
    <property type="entry name" value="RMMBL"/>
</dbReference>
<dbReference type="Gene3D" id="3.40.50.10710">
    <property type="entry name" value="Metallo-hydrolase/oxidoreductase"/>
    <property type="match status" value="1"/>
</dbReference>
<keyword evidence="4 9" id="KW-0255">Endonuclease</keyword>
<feature type="active site" description="Proton donor" evidence="10">
    <location>
        <position position="202"/>
    </location>
</feature>
<name>A0A3M0YXY9_9BACT</name>
<feature type="binding site" evidence="11">
    <location>
        <position position="82"/>
    </location>
    <ligand>
        <name>Zn(2+)</name>
        <dbReference type="ChEBI" id="CHEBI:29105"/>
        <label>1</label>
        <note>catalytic</note>
    </ligand>
</feature>
<keyword evidence="2 9" id="KW-0540">Nuclease</keyword>
<gene>
    <name evidence="9" type="primary">rnj</name>
    <name evidence="13" type="ORF">D6810_02455</name>
</gene>
<keyword evidence="8 9" id="KW-0694">RNA-binding</keyword>
<dbReference type="GO" id="GO:0004534">
    <property type="term" value="F:5'-3' RNA exonuclease activity"/>
    <property type="evidence" value="ECO:0007669"/>
    <property type="project" value="UniProtKB-UniRule"/>
</dbReference>
<comment type="function">
    <text evidence="9">An RNase that has 5'-3' exonuclease and possibly endonuclease activity. Involved in maturation of rRNA and in some organisms also mRNA maturation and/or decay.</text>
</comment>
<evidence type="ECO:0000256" key="5">
    <source>
        <dbReference type="ARBA" id="ARBA00022801"/>
    </source>
</evidence>
<dbReference type="PANTHER" id="PTHR43694">
    <property type="entry name" value="RIBONUCLEASE J"/>
    <property type="match status" value="1"/>
</dbReference>
<accession>A0A3M0YXY9</accession>
<dbReference type="Pfam" id="PF07521">
    <property type="entry name" value="RMMBL"/>
    <property type="match status" value="1"/>
</dbReference>
<evidence type="ECO:0000256" key="3">
    <source>
        <dbReference type="ARBA" id="ARBA00022723"/>
    </source>
</evidence>
<dbReference type="InterPro" id="IPR036866">
    <property type="entry name" value="RibonucZ/Hydroxyglut_hydro"/>
</dbReference>
<dbReference type="Gene3D" id="3.60.15.10">
    <property type="entry name" value="Ribonuclease Z/Hydroxyacylglutathione hydrolase-like"/>
    <property type="match status" value="1"/>
</dbReference>
<feature type="binding site" evidence="11">
    <location>
        <position position="52"/>
    </location>
    <ligand>
        <name>Ca(2+)</name>
        <dbReference type="ChEBI" id="CHEBI:29108"/>
    </ligand>
</feature>
<feature type="domain" description="Metallo-beta-lactamase" evidence="12">
    <location>
        <begin position="24"/>
        <end position="222"/>
    </location>
</feature>
<dbReference type="SMART" id="SM00849">
    <property type="entry name" value="Lactamase_B"/>
    <property type="match status" value="1"/>
</dbReference>
<feature type="binding site" evidence="11">
    <location>
        <position position="81"/>
    </location>
    <ligand>
        <name>Zn(2+)</name>
        <dbReference type="ChEBI" id="CHEBI:29105"/>
        <label>1</label>
        <note>catalytic</note>
    </ligand>
</feature>
<dbReference type="Pfam" id="PF17770">
    <property type="entry name" value="RNase_J_C"/>
    <property type="match status" value="1"/>
</dbReference>
<comment type="caution">
    <text evidence="9">Lacks conserved residue(s) required for the propagation of feature annotation.</text>
</comment>
<evidence type="ECO:0000313" key="14">
    <source>
        <dbReference type="Proteomes" id="UP000269410"/>
    </source>
</evidence>
<dbReference type="GO" id="GO:0004521">
    <property type="term" value="F:RNA endonuclease activity"/>
    <property type="evidence" value="ECO:0007669"/>
    <property type="project" value="UniProtKB-UniRule"/>
</dbReference>
<comment type="similarity">
    <text evidence="9">Belongs to the metallo-beta-lactamase superfamily. RNA-metabolizing metallo-beta-lactamase-like family. Bacterial RNase J subfamily.</text>
</comment>
<dbReference type="NCBIfam" id="TIGR00649">
    <property type="entry name" value="MG423"/>
    <property type="match status" value="1"/>
</dbReference>
<evidence type="ECO:0000256" key="11">
    <source>
        <dbReference type="PIRSR" id="PIRSR004803-3"/>
    </source>
</evidence>
<dbReference type="PIRSF" id="PIRSF004803">
    <property type="entry name" value="RnjA"/>
    <property type="match status" value="1"/>
</dbReference>
<evidence type="ECO:0000256" key="7">
    <source>
        <dbReference type="ARBA" id="ARBA00022839"/>
    </source>
</evidence>
<dbReference type="GO" id="GO:0003723">
    <property type="term" value="F:RNA binding"/>
    <property type="evidence" value="ECO:0007669"/>
    <property type="project" value="UniProtKB-UniRule"/>
</dbReference>
<dbReference type="EMBL" id="RFKV01000080">
    <property type="protein sequence ID" value="RMD76949.1"/>
    <property type="molecule type" value="Genomic_DNA"/>
</dbReference>
<dbReference type="InterPro" id="IPR042173">
    <property type="entry name" value="RNase_J_2"/>
</dbReference>
<dbReference type="EC" id="3.1.-.-" evidence="9"/>
<dbReference type="Proteomes" id="UP000269410">
    <property type="component" value="Unassembled WGS sequence"/>
</dbReference>
<protein>
    <recommendedName>
        <fullName evidence="9">Ribonuclease J</fullName>
        <shortName evidence="9">RNase J</shortName>
        <ecNumber evidence="9">3.1.-.-</ecNumber>
    </recommendedName>
</protein>
<dbReference type="CDD" id="cd07714">
    <property type="entry name" value="RNaseJ_MBL-fold"/>
    <property type="match status" value="1"/>
</dbReference>
<evidence type="ECO:0000256" key="2">
    <source>
        <dbReference type="ARBA" id="ARBA00022722"/>
    </source>
</evidence>
<organism evidence="13 14">
    <name type="scientific">Candidatus Dojkabacteria bacterium</name>
    <dbReference type="NCBI Taxonomy" id="2099670"/>
    <lineage>
        <taxon>Bacteria</taxon>
        <taxon>Candidatus Dojkabacteria</taxon>
    </lineage>
</organism>
<keyword evidence="1 9" id="KW-0963">Cytoplasm</keyword>
<dbReference type="InterPro" id="IPR041636">
    <property type="entry name" value="RNase_J_C"/>
</dbReference>
<dbReference type="PANTHER" id="PTHR43694:SF1">
    <property type="entry name" value="RIBONUCLEASE J"/>
    <property type="match status" value="1"/>
</dbReference>
<feature type="binding site" evidence="11">
    <location>
        <position position="77"/>
    </location>
    <ligand>
        <name>Zn(2+)</name>
        <dbReference type="ChEBI" id="CHEBI:29105"/>
        <label>1</label>
        <note>catalytic</note>
    </ligand>
</feature>
<evidence type="ECO:0000256" key="9">
    <source>
        <dbReference type="HAMAP-Rule" id="MF_01491"/>
    </source>
</evidence>
<dbReference type="GO" id="GO:0005737">
    <property type="term" value="C:cytoplasm"/>
    <property type="evidence" value="ECO:0007669"/>
    <property type="project" value="UniProtKB-SubCell"/>
</dbReference>
<dbReference type="AlphaFoldDB" id="A0A3M0YXY9"/>
<comment type="subcellular location">
    <subcellularLocation>
        <location evidence="9">Cytoplasm</location>
    </subcellularLocation>
</comment>
<evidence type="ECO:0000256" key="1">
    <source>
        <dbReference type="ARBA" id="ARBA00022490"/>
    </source>
</evidence>
<dbReference type="InterPro" id="IPR055132">
    <property type="entry name" value="RNase_J_b_CASP"/>
</dbReference>
<comment type="caution">
    <text evidence="13">The sequence shown here is derived from an EMBL/GenBank/DDBJ whole genome shotgun (WGS) entry which is preliminary data.</text>
</comment>
<comment type="cofactor">
    <cofactor evidence="11">
        <name>Ca(2+)</name>
        <dbReference type="ChEBI" id="CHEBI:29108"/>
    </cofactor>
    <text evidence="11">Binds 1 Ca(2+) cation per subunit. Seen in 1 crystal structure, it is not clear if it is physiologically important.</text>
</comment>
<keyword evidence="7 9" id="KW-0269">Exonuclease</keyword>
<evidence type="ECO:0000256" key="8">
    <source>
        <dbReference type="ARBA" id="ARBA00022884"/>
    </source>
</evidence>
<feature type="binding site" evidence="11">
    <location>
        <position position="79"/>
    </location>
    <ligand>
        <name>Zn(2+)</name>
        <dbReference type="ChEBI" id="CHEBI:29105"/>
        <label>2</label>
        <note>catalytic</note>
    </ligand>
</feature>